<keyword evidence="3" id="KW-1185">Reference proteome</keyword>
<accession>A0A9R1W923</accession>
<feature type="compositionally biased region" description="Basic residues" evidence="1">
    <location>
        <begin position="20"/>
        <end position="29"/>
    </location>
</feature>
<comment type="caution">
    <text evidence="2">The sequence shown here is derived from an EMBL/GenBank/DDBJ whole genome shotgun (WGS) entry which is preliminary data.</text>
</comment>
<name>A0A9R1W923_LACSA</name>
<evidence type="ECO:0000313" key="3">
    <source>
        <dbReference type="Proteomes" id="UP000235145"/>
    </source>
</evidence>
<proteinExistence type="predicted"/>
<reference evidence="2 3" key="1">
    <citation type="journal article" date="2017" name="Nat. Commun.">
        <title>Genome assembly with in vitro proximity ligation data and whole-genome triplication in lettuce.</title>
        <authorList>
            <person name="Reyes-Chin-Wo S."/>
            <person name="Wang Z."/>
            <person name="Yang X."/>
            <person name="Kozik A."/>
            <person name="Arikit S."/>
            <person name="Song C."/>
            <person name="Xia L."/>
            <person name="Froenicke L."/>
            <person name="Lavelle D.O."/>
            <person name="Truco M.J."/>
            <person name="Xia R."/>
            <person name="Zhu S."/>
            <person name="Xu C."/>
            <person name="Xu H."/>
            <person name="Xu X."/>
            <person name="Cox K."/>
            <person name="Korf I."/>
            <person name="Meyers B.C."/>
            <person name="Michelmore R.W."/>
        </authorList>
    </citation>
    <scope>NUCLEOTIDE SEQUENCE [LARGE SCALE GENOMIC DNA]</scope>
    <source>
        <strain evidence="3">cv. Salinas</strain>
        <tissue evidence="2">Seedlings</tissue>
    </source>
</reference>
<feature type="region of interest" description="Disordered" evidence="1">
    <location>
        <begin position="1"/>
        <end position="58"/>
    </location>
</feature>
<evidence type="ECO:0000313" key="2">
    <source>
        <dbReference type="EMBL" id="KAJ0219438.1"/>
    </source>
</evidence>
<sequence>MKTVESFFKRKNDDEETHIKSQHSKHHRASTSEPQPEEHENQNENDISEATQSNPNVVDLKHLERDPAKQKQIQSYMTLGHFQIRLQEYHAKDSKKILVDFNILGSTFSLMG</sequence>
<gene>
    <name evidence="2" type="ORF">LSAT_V11C300131540</name>
</gene>
<feature type="compositionally biased region" description="Basic and acidic residues" evidence="1">
    <location>
        <begin position="7"/>
        <end position="19"/>
    </location>
</feature>
<protein>
    <submittedName>
        <fullName evidence="2">Uncharacterized protein</fullName>
    </submittedName>
</protein>
<organism evidence="2 3">
    <name type="scientific">Lactuca sativa</name>
    <name type="common">Garden lettuce</name>
    <dbReference type="NCBI Taxonomy" id="4236"/>
    <lineage>
        <taxon>Eukaryota</taxon>
        <taxon>Viridiplantae</taxon>
        <taxon>Streptophyta</taxon>
        <taxon>Embryophyta</taxon>
        <taxon>Tracheophyta</taxon>
        <taxon>Spermatophyta</taxon>
        <taxon>Magnoliopsida</taxon>
        <taxon>eudicotyledons</taxon>
        <taxon>Gunneridae</taxon>
        <taxon>Pentapetalae</taxon>
        <taxon>asterids</taxon>
        <taxon>campanulids</taxon>
        <taxon>Asterales</taxon>
        <taxon>Asteraceae</taxon>
        <taxon>Cichorioideae</taxon>
        <taxon>Cichorieae</taxon>
        <taxon>Lactucinae</taxon>
        <taxon>Lactuca</taxon>
    </lineage>
</organism>
<dbReference type="EMBL" id="NBSK02000003">
    <property type="protein sequence ID" value="KAJ0219438.1"/>
    <property type="molecule type" value="Genomic_DNA"/>
</dbReference>
<dbReference type="Proteomes" id="UP000235145">
    <property type="component" value="Unassembled WGS sequence"/>
</dbReference>
<dbReference type="AlphaFoldDB" id="A0A9R1W923"/>
<evidence type="ECO:0000256" key="1">
    <source>
        <dbReference type="SAM" id="MobiDB-lite"/>
    </source>
</evidence>